<comment type="similarity">
    <text evidence="1">Belongs to the membrane fusion protein (MFP) (TC 8.A.1) family.</text>
</comment>
<dbReference type="GO" id="GO:1990281">
    <property type="term" value="C:efflux pump complex"/>
    <property type="evidence" value="ECO:0007669"/>
    <property type="project" value="TreeGrafter"/>
</dbReference>
<evidence type="ECO:0000313" key="4">
    <source>
        <dbReference type="EMBL" id="HGY55560.1"/>
    </source>
</evidence>
<dbReference type="Gene3D" id="2.40.30.170">
    <property type="match status" value="1"/>
</dbReference>
<dbReference type="AlphaFoldDB" id="A0A7V4U059"/>
<proteinExistence type="inferred from homology"/>
<feature type="coiled-coil region" evidence="2">
    <location>
        <begin position="92"/>
        <end position="119"/>
    </location>
</feature>
<name>A0A7V4U059_CALAY</name>
<dbReference type="PANTHER" id="PTHR30469">
    <property type="entry name" value="MULTIDRUG RESISTANCE PROTEIN MDTA"/>
    <property type="match status" value="1"/>
</dbReference>
<dbReference type="Gene3D" id="2.40.420.20">
    <property type="match status" value="1"/>
</dbReference>
<dbReference type="EMBL" id="DRQG01000072">
    <property type="protein sequence ID" value="HGY55560.1"/>
    <property type="molecule type" value="Genomic_DNA"/>
</dbReference>
<dbReference type="NCBIfam" id="TIGR01730">
    <property type="entry name" value="RND_mfp"/>
    <property type="match status" value="1"/>
</dbReference>
<dbReference type="InterPro" id="IPR058625">
    <property type="entry name" value="MdtA-like_BSH"/>
</dbReference>
<accession>A0A7V4U059</accession>
<evidence type="ECO:0000256" key="1">
    <source>
        <dbReference type="ARBA" id="ARBA00009477"/>
    </source>
</evidence>
<dbReference type="Pfam" id="PF25917">
    <property type="entry name" value="BSH_RND"/>
    <property type="match status" value="1"/>
</dbReference>
<protein>
    <submittedName>
        <fullName evidence="4">Efflux RND transporter periplasmic adaptor subunit</fullName>
    </submittedName>
</protein>
<dbReference type="GO" id="GO:0015562">
    <property type="term" value="F:efflux transmembrane transporter activity"/>
    <property type="evidence" value="ECO:0007669"/>
    <property type="project" value="TreeGrafter"/>
</dbReference>
<reference evidence="4" key="1">
    <citation type="journal article" date="2020" name="mSystems">
        <title>Genome- and Community-Level Interaction Insights into Carbon Utilization and Element Cycling Functions of Hydrothermarchaeota in Hydrothermal Sediment.</title>
        <authorList>
            <person name="Zhou Z."/>
            <person name="Liu Y."/>
            <person name="Xu W."/>
            <person name="Pan J."/>
            <person name="Luo Z.H."/>
            <person name="Li M."/>
        </authorList>
    </citation>
    <scope>NUCLEOTIDE SEQUENCE [LARGE SCALE GENOMIC DNA]</scope>
    <source>
        <strain evidence="4">HyVt-577</strain>
    </source>
</reference>
<sequence>MKVSLTIWFVLIFLLISACSNHREQKPLTQKIRVKTAPVVRKTIAPPLHASGILALKDEIKLAFKTGGIIKRIFVDEGQEVKKGALLARLDLAEIEARKNQAQSAYRKAERDFKRVSRLYADSVVTFEQLQNAQTALDVAGSNLRIAEFNLKHSAIYAPSNGKIYKKLFNEGEMVNPGMPVLIFGNEASGWIIKTGLADRDILQIQLGDSARIQFDPYPNQCFSAVVSEVAAVASPKTGLYEVEIRLINPSRPLLSGFVGRIDIFPSKRETVWMIPVESLLEGKGMTGKVYAPADDEKSVRLIEVQIAYILDGRVAVRKGLENTSQVITAGVSYLDKNSSIEIIR</sequence>
<dbReference type="PROSITE" id="PS51257">
    <property type="entry name" value="PROKAR_LIPOPROTEIN"/>
    <property type="match status" value="1"/>
</dbReference>
<feature type="domain" description="Multidrug resistance protein MdtA-like barrel-sandwich hybrid" evidence="3">
    <location>
        <begin position="67"/>
        <end position="178"/>
    </location>
</feature>
<organism evidence="4">
    <name type="scientific">Caldithrix abyssi</name>
    <dbReference type="NCBI Taxonomy" id="187145"/>
    <lineage>
        <taxon>Bacteria</taxon>
        <taxon>Pseudomonadati</taxon>
        <taxon>Calditrichota</taxon>
        <taxon>Calditrichia</taxon>
        <taxon>Calditrichales</taxon>
        <taxon>Calditrichaceae</taxon>
        <taxon>Caldithrix</taxon>
    </lineage>
</organism>
<dbReference type="InterPro" id="IPR006143">
    <property type="entry name" value="RND_pump_MFP"/>
</dbReference>
<evidence type="ECO:0000256" key="2">
    <source>
        <dbReference type="SAM" id="Coils"/>
    </source>
</evidence>
<dbReference type="Gene3D" id="2.40.50.100">
    <property type="match status" value="1"/>
</dbReference>
<evidence type="ECO:0000259" key="3">
    <source>
        <dbReference type="Pfam" id="PF25917"/>
    </source>
</evidence>
<comment type="caution">
    <text evidence="4">The sequence shown here is derived from an EMBL/GenBank/DDBJ whole genome shotgun (WGS) entry which is preliminary data.</text>
</comment>
<dbReference type="Proteomes" id="UP000885779">
    <property type="component" value="Unassembled WGS sequence"/>
</dbReference>
<gene>
    <name evidence="4" type="ORF">ENK44_07670</name>
</gene>
<dbReference type="SUPFAM" id="SSF111369">
    <property type="entry name" value="HlyD-like secretion proteins"/>
    <property type="match status" value="1"/>
</dbReference>
<dbReference type="Gene3D" id="1.10.287.470">
    <property type="entry name" value="Helix hairpin bin"/>
    <property type="match status" value="1"/>
</dbReference>
<keyword evidence="2" id="KW-0175">Coiled coil</keyword>
<dbReference type="PANTHER" id="PTHR30469:SF15">
    <property type="entry name" value="HLYD FAMILY OF SECRETION PROTEINS"/>
    <property type="match status" value="1"/>
</dbReference>